<dbReference type="Proteomes" id="UP000242188">
    <property type="component" value="Unassembled WGS sequence"/>
</dbReference>
<dbReference type="OrthoDB" id="6046730at2759"/>
<organism evidence="1 2">
    <name type="scientific">Mizuhopecten yessoensis</name>
    <name type="common">Japanese scallop</name>
    <name type="synonym">Patinopecten yessoensis</name>
    <dbReference type="NCBI Taxonomy" id="6573"/>
    <lineage>
        <taxon>Eukaryota</taxon>
        <taxon>Metazoa</taxon>
        <taxon>Spiralia</taxon>
        <taxon>Lophotrochozoa</taxon>
        <taxon>Mollusca</taxon>
        <taxon>Bivalvia</taxon>
        <taxon>Autobranchia</taxon>
        <taxon>Pteriomorphia</taxon>
        <taxon>Pectinida</taxon>
        <taxon>Pectinoidea</taxon>
        <taxon>Pectinidae</taxon>
        <taxon>Mizuhopecten</taxon>
    </lineage>
</organism>
<gene>
    <name evidence="1" type="ORF">KP79_PYT21916</name>
</gene>
<proteinExistence type="predicted"/>
<evidence type="ECO:0000313" key="1">
    <source>
        <dbReference type="EMBL" id="OWF54387.1"/>
    </source>
</evidence>
<sequence length="354" mass="40546">MPWQMIPIRLTYTRTRWRRLLLCLIGLTVVLSIVNLWTDLNIKCTACRSVHLFHRHYVELDFDYQKYINATWEARGNNDSLLTLFTTWNPSMQKPVVYHNALRNWASLSRSVTTLVYSNDTEVENIAKQHNWQVKKIDRTACFGTPVLRTMFQEVIGGARSKFYGYANADLVFNDGLVKTLEAVAENPEFSKGPLLIVGKRVDVNISKLQEPVINGTKDVEKLAPHGKLSWGFAGDYYITNELFPWEFVPDLVIGRPLVDNWLIWYAREVGAKVVDASGSILAVHQLANGLKRIKFMCNKAEMWKKKLLPNLPVWKGMIDCAGYESRVGDSGKVFILPKIFLPEICNHDEAIFH</sequence>
<protein>
    <submittedName>
        <fullName evidence="1">Uncharacterized protein</fullName>
    </submittedName>
</protein>
<comment type="caution">
    <text evidence="1">The sequence shown here is derived from an EMBL/GenBank/DDBJ whole genome shotgun (WGS) entry which is preliminary data.</text>
</comment>
<keyword evidence="2" id="KW-1185">Reference proteome</keyword>
<evidence type="ECO:0000313" key="2">
    <source>
        <dbReference type="Proteomes" id="UP000242188"/>
    </source>
</evidence>
<dbReference type="AlphaFoldDB" id="A0A210R066"/>
<name>A0A210R066_MIZYE</name>
<accession>A0A210R066</accession>
<reference evidence="1 2" key="1">
    <citation type="journal article" date="2017" name="Nat. Ecol. Evol.">
        <title>Scallop genome provides insights into evolution of bilaterian karyotype and development.</title>
        <authorList>
            <person name="Wang S."/>
            <person name="Zhang J."/>
            <person name="Jiao W."/>
            <person name="Li J."/>
            <person name="Xun X."/>
            <person name="Sun Y."/>
            <person name="Guo X."/>
            <person name="Huan P."/>
            <person name="Dong B."/>
            <person name="Zhang L."/>
            <person name="Hu X."/>
            <person name="Sun X."/>
            <person name="Wang J."/>
            <person name="Zhao C."/>
            <person name="Wang Y."/>
            <person name="Wang D."/>
            <person name="Huang X."/>
            <person name="Wang R."/>
            <person name="Lv J."/>
            <person name="Li Y."/>
            <person name="Zhang Z."/>
            <person name="Liu B."/>
            <person name="Lu W."/>
            <person name="Hui Y."/>
            <person name="Liang J."/>
            <person name="Zhou Z."/>
            <person name="Hou R."/>
            <person name="Li X."/>
            <person name="Liu Y."/>
            <person name="Li H."/>
            <person name="Ning X."/>
            <person name="Lin Y."/>
            <person name="Zhao L."/>
            <person name="Xing Q."/>
            <person name="Dou J."/>
            <person name="Li Y."/>
            <person name="Mao J."/>
            <person name="Guo H."/>
            <person name="Dou H."/>
            <person name="Li T."/>
            <person name="Mu C."/>
            <person name="Jiang W."/>
            <person name="Fu Q."/>
            <person name="Fu X."/>
            <person name="Miao Y."/>
            <person name="Liu J."/>
            <person name="Yu Q."/>
            <person name="Li R."/>
            <person name="Liao H."/>
            <person name="Li X."/>
            <person name="Kong Y."/>
            <person name="Jiang Z."/>
            <person name="Chourrout D."/>
            <person name="Li R."/>
            <person name="Bao Z."/>
        </authorList>
    </citation>
    <scope>NUCLEOTIDE SEQUENCE [LARGE SCALE GENOMIC DNA]</scope>
    <source>
        <strain evidence="1 2">PY_sf001</strain>
    </source>
</reference>
<dbReference type="EMBL" id="NEDP02001051">
    <property type="protein sequence ID" value="OWF54387.1"/>
    <property type="molecule type" value="Genomic_DNA"/>
</dbReference>